<feature type="signal peptide" evidence="3">
    <location>
        <begin position="1"/>
        <end position="29"/>
    </location>
</feature>
<dbReference type="PANTHER" id="PTHR10151">
    <property type="entry name" value="ECTONUCLEOTIDE PYROPHOSPHATASE/PHOSPHODIESTERASE"/>
    <property type="match status" value="1"/>
</dbReference>
<keyword evidence="8" id="KW-1185">Reference proteome</keyword>
<dbReference type="Proteomes" id="UP001527202">
    <property type="component" value="Unassembled WGS sequence"/>
</dbReference>
<dbReference type="EMBL" id="CP026520">
    <property type="protein sequence ID" value="QAV16969.1"/>
    <property type="molecule type" value="Genomic_DNA"/>
</dbReference>
<dbReference type="EMBL" id="JAMDMJ010000031">
    <property type="protein sequence ID" value="MCY9598469.1"/>
    <property type="molecule type" value="Genomic_DNA"/>
</dbReference>
<dbReference type="InterPro" id="IPR006124">
    <property type="entry name" value="Metalloenzyme"/>
</dbReference>
<sequence>MLHARNDWKKTVSAALLAGLLLPASLAGAAASPETSAAPSIAGNAAGGPESSAVQPDALKPEAGQAAPAAAVKKKKVLVIGLDGTRPDALQAANAVNLEALAANGAYSWTTKANSNYTWSATGWSTIHTGVWYQKHGVKDNTWTGSKFGQYPSLMKRAELYNPALSTASIVHWGPINDKLVEGIDLEKTVATDAEVVSDTVNLLKTGNPDFLFLHFDDIDHAGHTYGFSPKVSQYTKAIEGVDAQIGTILDAVKARSTYAQEDWLILVSTDHGGKGTSHGGGSSEETTIFLIASGDSTVKGQLTGATYQADVMVTALKHLGVPVSSSWNLDGRAVGLIQ</sequence>
<evidence type="ECO:0000256" key="2">
    <source>
        <dbReference type="SAM" id="MobiDB-lite"/>
    </source>
</evidence>
<feature type="chain" id="PRO_5019471509" evidence="3">
    <location>
        <begin position="30"/>
        <end position="339"/>
    </location>
</feature>
<evidence type="ECO:0000256" key="3">
    <source>
        <dbReference type="SAM" id="SignalP"/>
    </source>
</evidence>
<dbReference type="Gene3D" id="3.40.720.10">
    <property type="entry name" value="Alkaline Phosphatase, subunit A"/>
    <property type="match status" value="2"/>
</dbReference>
<dbReference type="Proteomes" id="UP000288943">
    <property type="component" value="Chromosome"/>
</dbReference>
<evidence type="ECO:0000313" key="5">
    <source>
        <dbReference type="EMBL" id="MCY9598469.1"/>
    </source>
</evidence>
<dbReference type="GeneID" id="95374059"/>
<evidence type="ECO:0000256" key="1">
    <source>
        <dbReference type="ARBA" id="ARBA00023235"/>
    </source>
</evidence>
<organism evidence="6 7">
    <name type="scientific">Paenibacillus chitinolyticus</name>
    <dbReference type="NCBI Taxonomy" id="79263"/>
    <lineage>
        <taxon>Bacteria</taxon>
        <taxon>Bacillati</taxon>
        <taxon>Bacillota</taxon>
        <taxon>Bacilli</taxon>
        <taxon>Bacillales</taxon>
        <taxon>Paenibacillaceae</taxon>
        <taxon>Paenibacillus</taxon>
    </lineage>
</organism>
<dbReference type="SUPFAM" id="SSF53649">
    <property type="entry name" value="Alkaline phosphatase-like"/>
    <property type="match status" value="1"/>
</dbReference>
<dbReference type="GO" id="GO:0016853">
    <property type="term" value="F:isomerase activity"/>
    <property type="evidence" value="ECO:0007669"/>
    <property type="project" value="UniProtKB-KW"/>
</dbReference>
<reference evidence="5 8" key="2">
    <citation type="submission" date="2022-05" db="EMBL/GenBank/DDBJ databases">
        <title>Genome Sequencing of Bee-Associated Microbes.</title>
        <authorList>
            <person name="Dunlap C."/>
        </authorList>
    </citation>
    <scope>NUCLEOTIDE SEQUENCE [LARGE SCALE GENOMIC DNA]</scope>
    <source>
        <strain evidence="5 8">NRRL B-23120</strain>
    </source>
</reference>
<dbReference type="RefSeq" id="WP_042231972.1">
    <property type="nucleotide sequence ID" value="NZ_CP026520.1"/>
</dbReference>
<dbReference type="InterPro" id="IPR017850">
    <property type="entry name" value="Alkaline_phosphatase_core_sf"/>
</dbReference>
<dbReference type="InterPro" id="IPR002591">
    <property type="entry name" value="Phosphodiest/P_Trfase"/>
</dbReference>
<dbReference type="GO" id="GO:0016787">
    <property type="term" value="F:hydrolase activity"/>
    <property type="evidence" value="ECO:0007669"/>
    <property type="project" value="UniProtKB-ARBA"/>
</dbReference>
<dbReference type="OrthoDB" id="1956004at2"/>
<dbReference type="AlphaFoldDB" id="A0A410WRB6"/>
<feature type="domain" description="Metalloenzyme" evidence="4">
    <location>
        <begin position="186"/>
        <end position="321"/>
    </location>
</feature>
<proteinExistence type="predicted"/>
<dbReference type="GO" id="GO:0046872">
    <property type="term" value="F:metal ion binding"/>
    <property type="evidence" value="ECO:0007669"/>
    <property type="project" value="InterPro"/>
</dbReference>
<dbReference type="KEGG" id="pchi:PC41400_04410"/>
<dbReference type="Pfam" id="PF01676">
    <property type="entry name" value="Metalloenzyme"/>
    <property type="match status" value="1"/>
</dbReference>
<dbReference type="Pfam" id="PF01663">
    <property type="entry name" value="Phosphodiest"/>
    <property type="match status" value="1"/>
</dbReference>
<evidence type="ECO:0000313" key="6">
    <source>
        <dbReference type="EMBL" id="QAV16969.1"/>
    </source>
</evidence>
<feature type="region of interest" description="Disordered" evidence="2">
    <location>
        <begin position="37"/>
        <end position="66"/>
    </location>
</feature>
<accession>A0A410WRB6</accession>
<dbReference type="PANTHER" id="PTHR10151:SF120">
    <property type="entry name" value="BIS(5'-ADENOSYL)-TRIPHOSPHATASE"/>
    <property type="match status" value="1"/>
</dbReference>
<keyword evidence="3" id="KW-0732">Signal</keyword>
<evidence type="ECO:0000313" key="8">
    <source>
        <dbReference type="Proteomes" id="UP001527202"/>
    </source>
</evidence>
<protein>
    <submittedName>
        <fullName evidence="5">Alkaline phosphatase family protein</fullName>
    </submittedName>
    <submittedName>
        <fullName evidence="6">Metalloenzyme superfamily</fullName>
    </submittedName>
</protein>
<evidence type="ECO:0000313" key="7">
    <source>
        <dbReference type="Proteomes" id="UP000288943"/>
    </source>
</evidence>
<evidence type="ECO:0000259" key="4">
    <source>
        <dbReference type="Pfam" id="PF01676"/>
    </source>
</evidence>
<reference evidence="6 7" key="1">
    <citation type="submission" date="2018-01" db="EMBL/GenBank/DDBJ databases">
        <title>The whole genome sequencing and assembly of Paenibacillus chitinolyticus KCCM 41400 strain.</title>
        <authorList>
            <person name="Kim J.-Y."/>
            <person name="Park M.-K."/>
            <person name="Lee Y.-J."/>
            <person name="Yi H."/>
            <person name="Bahn Y.-S."/>
            <person name="Kim J.F."/>
            <person name="Lee D.-W."/>
        </authorList>
    </citation>
    <scope>NUCLEOTIDE SEQUENCE [LARGE SCALE GENOMIC DNA]</scope>
    <source>
        <strain evidence="6 7">KCCM 41400</strain>
    </source>
</reference>
<keyword evidence="1" id="KW-0413">Isomerase</keyword>
<name>A0A410WRB6_9BACL</name>
<gene>
    <name evidence="5" type="ORF">M5X16_22215</name>
    <name evidence="6" type="ORF">PC41400_04410</name>
</gene>